<sequence length="136" mass="14975">MEPNWSIRPIPTTARRAAASLEPAISKPWLGPSVLGTSAVLVFTRHLSCTTGRLPKVLLRAIRRASRKGFKVNTKYKGAVSYGTVSQEELEEAARIRSEYNAERPQQAQSALPAAKKRLLLKRLQQPGQVDVSQGL</sequence>
<name>A0A1Q9D5D4_SYMMI</name>
<accession>A0A1Q9D5D4</accession>
<protein>
    <submittedName>
        <fullName evidence="1">Uncharacterized protein</fullName>
    </submittedName>
</protein>
<keyword evidence="2" id="KW-1185">Reference proteome</keyword>
<dbReference type="Proteomes" id="UP000186817">
    <property type="component" value="Unassembled WGS sequence"/>
</dbReference>
<dbReference type="EMBL" id="LSRX01000712">
    <property type="protein sequence ID" value="OLP90429.1"/>
    <property type="molecule type" value="Genomic_DNA"/>
</dbReference>
<evidence type="ECO:0000313" key="1">
    <source>
        <dbReference type="EMBL" id="OLP90429.1"/>
    </source>
</evidence>
<organism evidence="1 2">
    <name type="scientific">Symbiodinium microadriaticum</name>
    <name type="common">Dinoflagellate</name>
    <name type="synonym">Zooxanthella microadriatica</name>
    <dbReference type="NCBI Taxonomy" id="2951"/>
    <lineage>
        <taxon>Eukaryota</taxon>
        <taxon>Sar</taxon>
        <taxon>Alveolata</taxon>
        <taxon>Dinophyceae</taxon>
        <taxon>Suessiales</taxon>
        <taxon>Symbiodiniaceae</taxon>
        <taxon>Symbiodinium</taxon>
    </lineage>
</organism>
<gene>
    <name evidence="1" type="ORF">AK812_SmicGene28010</name>
</gene>
<reference evidence="1 2" key="1">
    <citation type="submission" date="2016-02" db="EMBL/GenBank/DDBJ databases">
        <title>Genome analysis of coral dinoflagellate symbionts highlights evolutionary adaptations to a symbiotic lifestyle.</title>
        <authorList>
            <person name="Aranda M."/>
            <person name="Li Y."/>
            <person name="Liew Y.J."/>
            <person name="Baumgarten S."/>
            <person name="Simakov O."/>
            <person name="Wilson M."/>
            <person name="Piel J."/>
            <person name="Ashoor H."/>
            <person name="Bougouffa S."/>
            <person name="Bajic V.B."/>
            <person name="Ryu T."/>
            <person name="Ravasi T."/>
            <person name="Bayer T."/>
            <person name="Micklem G."/>
            <person name="Kim H."/>
            <person name="Bhak J."/>
            <person name="Lajeunesse T.C."/>
            <person name="Voolstra C.R."/>
        </authorList>
    </citation>
    <scope>NUCLEOTIDE SEQUENCE [LARGE SCALE GENOMIC DNA]</scope>
    <source>
        <strain evidence="1 2">CCMP2467</strain>
    </source>
</reference>
<proteinExistence type="predicted"/>
<evidence type="ECO:0000313" key="2">
    <source>
        <dbReference type="Proteomes" id="UP000186817"/>
    </source>
</evidence>
<comment type="caution">
    <text evidence="1">The sequence shown here is derived from an EMBL/GenBank/DDBJ whole genome shotgun (WGS) entry which is preliminary data.</text>
</comment>
<dbReference type="AlphaFoldDB" id="A0A1Q9D5D4"/>